<evidence type="ECO:0000313" key="2">
    <source>
        <dbReference type="Proteomes" id="UP001057402"/>
    </source>
</evidence>
<organism evidence="1 2">
    <name type="scientific">Melastoma candidum</name>
    <dbReference type="NCBI Taxonomy" id="119954"/>
    <lineage>
        <taxon>Eukaryota</taxon>
        <taxon>Viridiplantae</taxon>
        <taxon>Streptophyta</taxon>
        <taxon>Embryophyta</taxon>
        <taxon>Tracheophyta</taxon>
        <taxon>Spermatophyta</taxon>
        <taxon>Magnoliopsida</taxon>
        <taxon>eudicotyledons</taxon>
        <taxon>Gunneridae</taxon>
        <taxon>Pentapetalae</taxon>
        <taxon>rosids</taxon>
        <taxon>malvids</taxon>
        <taxon>Myrtales</taxon>
        <taxon>Melastomataceae</taxon>
        <taxon>Melastomatoideae</taxon>
        <taxon>Melastomateae</taxon>
        <taxon>Melastoma</taxon>
    </lineage>
</organism>
<evidence type="ECO:0000313" key="1">
    <source>
        <dbReference type="EMBL" id="KAI4377151.1"/>
    </source>
</evidence>
<name>A0ACB9RH60_9MYRT</name>
<comment type="caution">
    <text evidence="1">The sequence shown here is derived from an EMBL/GenBank/DDBJ whole genome shotgun (WGS) entry which is preliminary data.</text>
</comment>
<gene>
    <name evidence="1" type="ORF">MLD38_014831</name>
</gene>
<accession>A0ACB9RH60</accession>
<dbReference type="Proteomes" id="UP001057402">
    <property type="component" value="Chromosome 4"/>
</dbReference>
<protein>
    <submittedName>
        <fullName evidence="1">Uncharacterized protein</fullName>
    </submittedName>
</protein>
<dbReference type="EMBL" id="CM042883">
    <property type="protein sequence ID" value="KAI4377151.1"/>
    <property type="molecule type" value="Genomic_DNA"/>
</dbReference>
<sequence>MIQSKLLFDVVATRVKLAGYRGRSSSSLPTKPKAILYQRHQISVVLPLLRRGPCRFYLFLAQDSKVEMMGDDDEVVSLELPAPPGWLKKYIIKKCGTPKKNEIIFTAPTGEEISNQKQLDQFLKQHPGGPAIAEFDWGTGVTPRRSVRISEKVKASPPCESGSPKKRSRKPSALKKDTKDNESAVPEGTQEGKEVEMQDAEKIEKEKAETEKGKETKDEKCVESKEKADDTTSETAQDKESVEVTGAAKTGDDNTIAGLDQDGINRIMLDQKTRSNQKLGMQRMGRKLRKMEGMLASN</sequence>
<reference evidence="2" key="1">
    <citation type="journal article" date="2023" name="Front. Plant Sci.">
        <title>Chromosomal-level genome assembly of Melastoma candidum provides insights into trichome evolution.</title>
        <authorList>
            <person name="Zhong Y."/>
            <person name="Wu W."/>
            <person name="Sun C."/>
            <person name="Zou P."/>
            <person name="Liu Y."/>
            <person name="Dai S."/>
            <person name="Zhou R."/>
        </authorList>
    </citation>
    <scope>NUCLEOTIDE SEQUENCE [LARGE SCALE GENOMIC DNA]</scope>
</reference>
<keyword evidence="2" id="KW-1185">Reference proteome</keyword>
<proteinExistence type="predicted"/>